<protein>
    <recommendedName>
        <fullName evidence="17">TonB-dependent receptor plug domain-containing protein</fullName>
    </recommendedName>
</protein>
<accession>A0A5K7ZQA3</accession>
<keyword evidence="3 10" id="KW-1134">Transmembrane beta strand</keyword>
<dbReference type="EMBL" id="AP021876">
    <property type="protein sequence ID" value="BBO82339.1"/>
    <property type="molecule type" value="Genomic_DNA"/>
</dbReference>
<evidence type="ECO:0000256" key="10">
    <source>
        <dbReference type="PROSITE-ProRule" id="PRU01360"/>
    </source>
</evidence>
<dbReference type="Proteomes" id="UP000425960">
    <property type="component" value="Chromosome"/>
</dbReference>
<keyword evidence="5 12" id="KW-0732">Signal</keyword>
<evidence type="ECO:0000256" key="2">
    <source>
        <dbReference type="ARBA" id="ARBA00022448"/>
    </source>
</evidence>
<evidence type="ECO:0008006" key="17">
    <source>
        <dbReference type="Google" id="ProtNLM"/>
    </source>
</evidence>
<dbReference type="SUPFAM" id="SSF56935">
    <property type="entry name" value="Porins"/>
    <property type="match status" value="1"/>
</dbReference>
<keyword evidence="9 10" id="KW-0998">Cell outer membrane</keyword>
<evidence type="ECO:0000256" key="11">
    <source>
        <dbReference type="RuleBase" id="RU003357"/>
    </source>
</evidence>
<dbReference type="AlphaFoldDB" id="A0A5K7ZQA3"/>
<feature type="chain" id="PRO_5024379011" description="TonB-dependent receptor plug domain-containing protein" evidence="12">
    <location>
        <begin position="24"/>
        <end position="500"/>
    </location>
</feature>
<evidence type="ECO:0000256" key="3">
    <source>
        <dbReference type="ARBA" id="ARBA00022452"/>
    </source>
</evidence>
<evidence type="ECO:0000256" key="7">
    <source>
        <dbReference type="ARBA" id="ARBA00023136"/>
    </source>
</evidence>
<evidence type="ECO:0000259" key="14">
    <source>
        <dbReference type="Pfam" id="PF07715"/>
    </source>
</evidence>
<keyword evidence="8" id="KW-0675">Receptor</keyword>
<keyword evidence="6 11" id="KW-0798">TonB box</keyword>
<dbReference type="InterPro" id="IPR000531">
    <property type="entry name" value="Beta-barrel_TonB"/>
</dbReference>
<feature type="domain" description="TonB-dependent receptor plug" evidence="14">
    <location>
        <begin position="57"/>
        <end position="166"/>
    </location>
</feature>
<evidence type="ECO:0000256" key="1">
    <source>
        <dbReference type="ARBA" id="ARBA00004571"/>
    </source>
</evidence>
<comment type="subcellular location">
    <subcellularLocation>
        <location evidence="1 10">Cell outer membrane</location>
        <topology evidence="1 10">Multi-pass membrane protein</topology>
    </subcellularLocation>
</comment>
<dbReference type="KEGG" id="dov:DSCO28_29050"/>
<keyword evidence="7 10" id="KW-0472">Membrane</keyword>
<evidence type="ECO:0000259" key="13">
    <source>
        <dbReference type="Pfam" id="PF00593"/>
    </source>
</evidence>
<dbReference type="Pfam" id="PF00593">
    <property type="entry name" value="TonB_dep_Rec_b-barrel"/>
    <property type="match status" value="1"/>
</dbReference>
<evidence type="ECO:0000256" key="12">
    <source>
        <dbReference type="SAM" id="SignalP"/>
    </source>
</evidence>
<dbReference type="Pfam" id="PF07715">
    <property type="entry name" value="Plug"/>
    <property type="match status" value="1"/>
</dbReference>
<reference evidence="15 16" key="1">
    <citation type="submission" date="2019-11" db="EMBL/GenBank/DDBJ databases">
        <title>Comparative genomics of hydrocarbon-degrading Desulfosarcina strains.</title>
        <authorList>
            <person name="Watanabe M."/>
            <person name="Kojima H."/>
            <person name="Fukui M."/>
        </authorList>
    </citation>
    <scope>NUCLEOTIDE SEQUENCE [LARGE SCALE GENOMIC DNA]</scope>
    <source>
        <strain evidence="15 16">28bB2T</strain>
    </source>
</reference>
<evidence type="ECO:0000256" key="8">
    <source>
        <dbReference type="ARBA" id="ARBA00023170"/>
    </source>
</evidence>
<sequence length="500" mass="56813">MKRCGFAAILMILMLTISQSIFAQEAAEDATEADTLKLDDVRVTAPRQDEEIVVSPSTTTINIEEYKTTGSAKNVVDILKNRAIIDFRGQSDLVAEEDDVFMRGFDAHRFTTAMDGMTLDYGRSAYSGTRAMVVDFSTLPLNQIGSIEIMPGPHSALYGGKSMGGVINLKTKRPERYTTLKPDCRVTTSYGSYNTQNHSVSIDGGVDSFVYGFSYQHYRTDGYLRNNSTETDNYSARLGYILPSDGYISFSVAYTDKEKDDVAKNEVGGVDYDSDYPETTTTSVYDWMDRLQDIYEYTYRLNYEQPSRLGLWNVGAYYGNQDFERIYNRDKNTGKTPEVEPDEIERYGAGLRRNRQVGVKIQDEIAFSETNTVIVGFDRVQMWQEPEYYVYDDITYTKDKHDVYYCNAGYLQDKWTIIPRLTLTAGLRYEDVSYWRSNLNSSTNSTYITGKGLWVRRDSNQWIPKSFLTYDLNGLADALSDTAVSIGVSKIWNPTPFCYG</sequence>
<gene>
    <name evidence="15" type="ORF">DSCO28_29050</name>
</gene>
<evidence type="ECO:0000313" key="16">
    <source>
        <dbReference type="Proteomes" id="UP000425960"/>
    </source>
</evidence>
<feature type="domain" description="TonB-dependent receptor-like beta-barrel" evidence="13">
    <location>
        <begin position="269"/>
        <end position="495"/>
    </location>
</feature>
<dbReference type="PANTHER" id="PTHR30069">
    <property type="entry name" value="TONB-DEPENDENT OUTER MEMBRANE RECEPTOR"/>
    <property type="match status" value="1"/>
</dbReference>
<organism evidence="15 16">
    <name type="scientific">Desulfosarcina ovata subsp. sediminis</name>
    <dbReference type="NCBI Taxonomy" id="885957"/>
    <lineage>
        <taxon>Bacteria</taxon>
        <taxon>Pseudomonadati</taxon>
        <taxon>Thermodesulfobacteriota</taxon>
        <taxon>Desulfobacteria</taxon>
        <taxon>Desulfobacterales</taxon>
        <taxon>Desulfosarcinaceae</taxon>
        <taxon>Desulfosarcina</taxon>
    </lineage>
</organism>
<proteinExistence type="inferred from homology"/>
<evidence type="ECO:0000256" key="9">
    <source>
        <dbReference type="ARBA" id="ARBA00023237"/>
    </source>
</evidence>
<dbReference type="PROSITE" id="PS52016">
    <property type="entry name" value="TONB_DEPENDENT_REC_3"/>
    <property type="match status" value="1"/>
</dbReference>
<comment type="similarity">
    <text evidence="10 11">Belongs to the TonB-dependent receptor family.</text>
</comment>
<keyword evidence="4 10" id="KW-0812">Transmembrane</keyword>
<dbReference type="InterPro" id="IPR012910">
    <property type="entry name" value="Plug_dom"/>
</dbReference>
<dbReference type="InterPro" id="IPR036942">
    <property type="entry name" value="Beta-barrel_TonB_sf"/>
</dbReference>
<dbReference type="InterPro" id="IPR037066">
    <property type="entry name" value="Plug_dom_sf"/>
</dbReference>
<feature type="signal peptide" evidence="12">
    <location>
        <begin position="1"/>
        <end position="23"/>
    </location>
</feature>
<dbReference type="GO" id="GO:0015344">
    <property type="term" value="F:siderophore uptake transmembrane transporter activity"/>
    <property type="evidence" value="ECO:0007669"/>
    <property type="project" value="TreeGrafter"/>
</dbReference>
<evidence type="ECO:0000256" key="6">
    <source>
        <dbReference type="ARBA" id="ARBA00023077"/>
    </source>
</evidence>
<dbReference type="Gene3D" id="2.170.130.10">
    <property type="entry name" value="TonB-dependent receptor, plug domain"/>
    <property type="match status" value="1"/>
</dbReference>
<dbReference type="GO" id="GO:0009279">
    <property type="term" value="C:cell outer membrane"/>
    <property type="evidence" value="ECO:0007669"/>
    <property type="project" value="UniProtKB-SubCell"/>
</dbReference>
<dbReference type="GO" id="GO:0044718">
    <property type="term" value="P:siderophore transmembrane transport"/>
    <property type="evidence" value="ECO:0007669"/>
    <property type="project" value="TreeGrafter"/>
</dbReference>
<evidence type="ECO:0000313" key="15">
    <source>
        <dbReference type="EMBL" id="BBO82339.1"/>
    </source>
</evidence>
<keyword evidence="2 10" id="KW-0813">Transport</keyword>
<dbReference type="Gene3D" id="2.40.170.20">
    <property type="entry name" value="TonB-dependent receptor, beta-barrel domain"/>
    <property type="match status" value="1"/>
</dbReference>
<evidence type="ECO:0000256" key="5">
    <source>
        <dbReference type="ARBA" id="ARBA00022729"/>
    </source>
</evidence>
<name>A0A5K7ZQA3_9BACT</name>
<evidence type="ECO:0000256" key="4">
    <source>
        <dbReference type="ARBA" id="ARBA00022692"/>
    </source>
</evidence>
<dbReference type="PANTHER" id="PTHR30069:SF29">
    <property type="entry name" value="HEMOGLOBIN AND HEMOGLOBIN-HAPTOGLOBIN-BINDING PROTEIN 1-RELATED"/>
    <property type="match status" value="1"/>
</dbReference>
<dbReference type="InterPro" id="IPR039426">
    <property type="entry name" value="TonB-dep_rcpt-like"/>
</dbReference>